<keyword evidence="7" id="KW-1185">Reference proteome</keyword>
<dbReference type="Proteomes" id="UP000310066">
    <property type="component" value="Unassembled WGS sequence"/>
</dbReference>
<dbReference type="AlphaFoldDB" id="A0A4U0UIG4"/>
<feature type="compositionally biased region" description="Basic and acidic residues" evidence="1">
    <location>
        <begin position="124"/>
        <end position="138"/>
    </location>
</feature>
<organism evidence="5 6">
    <name type="scientific">Friedmanniomyces endolithicus</name>
    <dbReference type="NCBI Taxonomy" id="329885"/>
    <lineage>
        <taxon>Eukaryota</taxon>
        <taxon>Fungi</taxon>
        <taxon>Dikarya</taxon>
        <taxon>Ascomycota</taxon>
        <taxon>Pezizomycotina</taxon>
        <taxon>Dothideomycetes</taxon>
        <taxon>Dothideomycetidae</taxon>
        <taxon>Mycosphaerellales</taxon>
        <taxon>Teratosphaeriaceae</taxon>
        <taxon>Friedmanniomyces</taxon>
    </lineage>
</organism>
<evidence type="ECO:0000313" key="4">
    <source>
        <dbReference type="EMBL" id="KAK0992344.1"/>
    </source>
</evidence>
<evidence type="ECO:0000313" key="6">
    <source>
        <dbReference type="Proteomes" id="UP000310066"/>
    </source>
</evidence>
<proteinExistence type="predicted"/>
<feature type="transmembrane region" description="Helical" evidence="2">
    <location>
        <begin position="81"/>
        <end position="103"/>
    </location>
</feature>
<reference evidence="4" key="3">
    <citation type="submission" date="2023-06" db="EMBL/GenBank/DDBJ databases">
        <title>Black Yeasts Isolated from many extreme environments.</title>
        <authorList>
            <person name="Coleine C."/>
            <person name="Stajich J.E."/>
            <person name="Selbmann L."/>
        </authorList>
    </citation>
    <scope>NUCLEOTIDE SEQUENCE</scope>
    <source>
        <strain evidence="4">CCFEE 5200</strain>
    </source>
</reference>
<feature type="region of interest" description="Disordered" evidence="1">
    <location>
        <begin position="115"/>
        <end position="181"/>
    </location>
</feature>
<accession>A0A4U0UIG4</accession>
<keyword evidence="2" id="KW-0472">Membrane</keyword>
<feature type="transmembrane region" description="Helical" evidence="2">
    <location>
        <begin position="20"/>
        <end position="43"/>
    </location>
</feature>
<protein>
    <submittedName>
        <fullName evidence="5">Uncharacterized protein</fullName>
    </submittedName>
</protein>
<reference evidence="3" key="2">
    <citation type="submission" date="2021-12" db="EMBL/GenBank/DDBJ databases">
        <title>Black yeast isolated from Biological Soil Crust.</title>
        <authorList>
            <person name="Kurbessoian T."/>
        </authorList>
    </citation>
    <scope>NUCLEOTIDE SEQUENCE</scope>
    <source>
        <strain evidence="3">CCFEE 5208</strain>
    </source>
</reference>
<sequence>MSEQPEDGRMNIYLAVTITILWYIGYPIAFVLYYAALAILFALRTLYRPVAFFLQPLIILGRFILACLLAPLALLAKFETLYIYLGIAALVGIAIGLAQHYLYSRLSKLLRLDSKPKASPPARTAKEYREAKRKEQAKAEAPLISAGSLPPSYASTSESARKVRSSRGLLGQTIMEEMESE</sequence>
<dbReference type="Proteomes" id="UP001175353">
    <property type="component" value="Unassembled WGS sequence"/>
</dbReference>
<evidence type="ECO:0000313" key="3">
    <source>
        <dbReference type="EMBL" id="KAK0324669.1"/>
    </source>
</evidence>
<evidence type="ECO:0000256" key="2">
    <source>
        <dbReference type="SAM" id="Phobius"/>
    </source>
</evidence>
<dbReference type="EMBL" id="JASUXU010000009">
    <property type="protein sequence ID" value="KAK0324669.1"/>
    <property type="molecule type" value="Genomic_DNA"/>
</dbReference>
<feature type="transmembrane region" description="Helical" evidence="2">
    <location>
        <begin position="50"/>
        <end position="75"/>
    </location>
</feature>
<dbReference type="OrthoDB" id="10411680at2759"/>
<evidence type="ECO:0000313" key="7">
    <source>
        <dbReference type="Proteomes" id="UP001175353"/>
    </source>
</evidence>
<gene>
    <name evidence="5" type="ORF">B0A54_12512</name>
    <name evidence="3" type="ORF">LTR82_004374</name>
    <name evidence="4" type="ORF">LTR91_008314</name>
</gene>
<dbReference type="EMBL" id="NAJP01000071">
    <property type="protein sequence ID" value="TKA35237.1"/>
    <property type="molecule type" value="Genomic_DNA"/>
</dbReference>
<dbReference type="Proteomes" id="UP001168146">
    <property type="component" value="Unassembled WGS sequence"/>
</dbReference>
<name>A0A4U0UIG4_9PEZI</name>
<keyword evidence="2" id="KW-1133">Transmembrane helix</keyword>
<comment type="caution">
    <text evidence="5">The sequence shown here is derived from an EMBL/GenBank/DDBJ whole genome shotgun (WGS) entry which is preliminary data.</text>
</comment>
<evidence type="ECO:0000256" key="1">
    <source>
        <dbReference type="SAM" id="MobiDB-lite"/>
    </source>
</evidence>
<dbReference type="EMBL" id="JAUJLE010000063">
    <property type="protein sequence ID" value="KAK0992344.1"/>
    <property type="molecule type" value="Genomic_DNA"/>
</dbReference>
<evidence type="ECO:0000313" key="5">
    <source>
        <dbReference type="EMBL" id="TKA35237.1"/>
    </source>
</evidence>
<keyword evidence="2" id="KW-0812">Transmembrane</keyword>
<reference evidence="5 6" key="1">
    <citation type="submission" date="2017-03" db="EMBL/GenBank/DDBJ databases">
        <title>Genomes of endolithic fungi from Antarctica.</title>
        <authorList>
            <person name="Coleine C."/>
            <person name="Masonjones S."/>
            <person name="Stajich J.E."/>
        </authorList>
    </citation>
    <scope>NUCLEOTIDE SEQUENCE [LARGE SCALE GENOMIC DNA]</scope>
    <source>
        <strain evidence="5 6">CCFEE 5311</strain>
    </source>
</reference>